<keyword evidence="2" id="KW-1185">Reference proteome</keyword>
<gene>
    <name evidence="1" type="ORF">BC751_0504</name>
</gene>
<dbReference type="EMBL" id="SGXG01000001">
    <property type="protein sequence ID" value="RZS94991.1"/>
    <property type="molecule type" value="Genomic_DNA"/>
</dbReference>
<protein>
    <submittedName>
        <fullName evidence="1">Uncharacterized protein</fullName>
    </submittedName>
</protein>
<dbReference type="Proteomes" id="UP000292209">
    <property type="component" value="Unassembled WGS sequence"/>
</dbReference>
<proteinExistence type="predicted"/>
<name>A0A4Q7P4Z6_9BACT</name>
<comment type="caution">
    <text evidence="1">The sequence shown here is derived from an EMBL/GenBank/DDBJ whole genome shotgun (WGS) entry which is preliminary data.</text>
</comment>
<sequence length="62" mass="7333">MTDIKRERLSILFSDASVFEIPDRQEQSQYLKNKSGKFSFECFPLHNLVNRSLPNYVKLQLL</sequence>
<reference evidence="1 2" key="1">
    <citation type="submission" date="2019-02" db="EMBL/GenBank/DDBJ databases">
        <title>Genomic Encyclopedia of Archaeal and Bacterial Type Strains, Phase II (KMG-II): from individual species to whole genera.</title>
        <authorList>
            <person name="Goeker M."/>
        </authorList>
    </citation>
    <scope>NUCLEOTIDE SEQUENCE [LARGE SCALE GENOMIC DNA]</scope>
    <source>
        <strain evidence="1 2">DSM 21411</strain>
    </source>
</reference>
<dbReference type="AlphaFoldDB" id="A0A4Q7P4Z6"/>
<organism evidence="1 2">
    <name type="scientific">Cecembia calidifontis</name>
    <dbReference type="NCBI Taxonomy" id="1187080"/>
    <lineage>
        <taxon>Bacteria</taxon>
        <taxon>Pseudomonadati</taxon>
        <taxon>Bacteroidota</taxon>
        <taxon>Cytophagia</taxon>
        <taxon>Cytophagales</taxon>
        <taxon>Cyclobacteriaceae</taxon>
        <taxon>Cecembia</taxon>
    </lineage>
</organism>
<evidence type="ECO:0000313" key="1">
    <source>
        <dbReference type="EMBL" id="RZS94991.1"/>
    </source>
</evidence>
<evidence type="ECO:0000313" key="2">
    <source>
        <dbReference type="Proteomes" id="UP000292209"/>
    </source>
</evidence>
<accession>A0A4Q7P4Z6</accession>